<dbReference type="OrthoDB" id="412402at2759"/>
<proteinExistence type="predicted"/>
<protein>
    <recommendedName>
        <fullName evidence="3">Amidoligase enzyme</fullName>
    </recommendedName>
</protein>
<dbReference type="Proteomes" id="UP000019487">
    <property type="component" value="Unassembled WGS sequence"/>
</dbReference>
<sequence length="407" mass="47364">MPTQQVRPKTTPIEVTFGIELELAIASVPDQFLDPQPDDPRRVHGITRPEDFNPKDFLPYIDLPQKENGVQRGWSLEWEAQFNALKRNIAKLLTNNGLPAVADCDYRDPVEFSSDPKIDDLKFWIISMDMTIMHGPGEPSNPIYWYWPVEIQSPAYIYNEENIQKVRDVLQSIDKVYRTHCDSSASIHIHIGNGQKGFDLRTIRNFMAFVWTFEEQIATIHPPHYMTDQAFSKPVSTHSLLAFTSQVARSEIELTEDRENQLKDHDKNYVIDSIMKIESIDDAVELLSNPELKTNRLAERLTYSICNLESGREKVKKTIEFRQHQSTLDDEEVYHWITVCRSLVYMTSVVDEEDLIEFCKKYINETVEEFSITEVLMAINLPVQAYYYGVRAVVEKHQKKEEERKQQ</sequence>
<dbReference type="PANTHER" id="PTHR36847:SF1">
    <property type="entry name" value="AMIDOLIGASE ENZYME"/>
    <property type="match status" value="1"/>
</dbReference>
<gene>
    <name evidence="1" type="ORF">SBOR_6367</name>
</gene>
<evidence type="ECO:0000313" key="1">
    <source>
        <dbReference type="EMBL" id="ESZ93267.1"/>
    </source>
</evidence>
<name>W9C923_SCLBF</name>
<keyword evidence="2" id="KW-1185">Reference proteome</keyword>
<organism evidence="1 2">
    <name type="scientific">Sclerotinia borealis (strain F-4128)</name>
    <dbReference type="NCBI Taxonomy" id="1432307"/>
    <lineage>
        <taxon>Eukaryota</taxon>
        <taxon>Fungi</taxon>
        <taxon>Dikarya</taxon>
        <taxon>Ascomycota</taxon>
        <taxon>Pezizomycotina</taxon>
        <taxon>Leotiomycetes</taxon>
        <taxon>Helotiales</taxon>
        <taxon>Sclerotiniaceae</taxon>
        <taxon>Sclerotinia</taxon>
    </lineage>
</organism>
<dbReference type="Pfam" id="PF12224">
    <property type="entry name" value="Amidoligase_2"/>
    <property type="match status" value="1"/>
</dbReference>
<accession>W9C923</accession>
<dbReference type="STRING" id="1432307.W9C923"/>
<evidence type="ECO:0008006" key="3">
    <source>
        <dbReference type="Google" id="ProtNLM"/>
    </source>
</evidence>
<dbReference type="PANTHER" id="PTHR36847">
    <property type="entry name" value="AMIDOLIGASE ENZYME"/>
    <property type="match status" value="1"/>
</dbReference>
<dbReference type="HOGENOM" id="CLU_045425_1_0_1"/>
<reference evidence="1 2" key="1">
    <citation type="journal article" date="2014" name="Genome Announc.">
        <title>Draft genome sequence of Sclerotinia borealis, a psychrophilic plant pathogenic fungus.</title>
        <authorList>
            <person name="Mardanov A.V."/>
            <person name="Beletsky A.V."/>
            <person name="Kadnikov V.V."/>
            <person name="Ignatov A.N."/>
            <person name="Ravin N.V."/>
        </authorList>
    </citation>
    <scope>NUCLEOTIDE SEQUENCE [LARGE SCALE GENOMIC DNA]</scope>
    <source>
        <strain evidence="2">F-4157</strain>
    </source>
</reference>
<dbReference type="AlphaFoldDB" id="W9C923"/>
<evidence type="ECO:0000313" key="2">
    <source>
        <dbReference type="Proteomes" id="UP000019487"/>
    </source>
</evidence>
<dbReference type="EMBL" id="AYSA01000333">
    <property type="protein sequence ID" value="ESZ93267.1"/>
    <property type="molecule type" value="Genomic_DNA"/>
</dbReference>
<dbReference type="InterPro" id="IPR022025">
    <property type="entry name" value="Amidoligase_2"/>
</dbReference>
<comment type="caution">
    <text evidence="1">The sequence shown here is derived from an EMBL/GenBank/DDBJ whole genome shotgun (WGS) entry which is preliminary data.</text>
</comment>